<organism evidence="2 3">
    <name type="scientific">Plakobranchus ocellatus</name>
    <dbReference type="NCBI Taxonomy" id="259542"/>
    <lineage>
        <taxon>Eukaryota</taxon>
        <taxon>Metazoa</taxon>
        <taxon>Spiralia</taxon>
        <taxon>Lophotrochozoa</taxon>
        <taxon>Mollusca</taxon>
        <taxon>Gastropoda</taxon>
        <taxon>Heterobranchia</taxon>
        <taxon>Euthyneura</taxon>
        <taxon>Panpulmonata</taxon>
        <taxon>Sacoglossa</taxon>
        <taxon>Placobranchoidea</taxon>
        <taxon>Plakobranchidae</taxon>
        <taxon>Plakobranchus</taxon>
    </lineage>
</organism>
<gene>
    <name evidence="2" type="ORF">PoB_000141300</name>
</gene>
<proteinExistence type="predicted"/>
<evidence type="ECO:0000313" key="3">
    <source>
        <dbReference type="Proteomes" id="UP000735302"/>
    </source>
</evidence>
<evidence type="ECO:0000313" key="2">
    <source>
        <dbReference type="EMBL" id="GFN74907.1"/>
    </source>
</evidence>
<keyword evidence="3" id="KW-1185">Reference proteome</keyword>
<protein>
    <submittedName>
        <fullName evidence="2">Uncharacterized protein</fullName>
    </submittedName>
</protein>
<dbReference type="AlphaFoldDB" id="A0AAV3XXC9"/>
<sequence>MCLPVSEVCVELAGLGFLYKPVHNKVISGFKTLHQARALMAGLEPATERSLQISGRTQKPLCHQCPIEIAGQTLVQPNTKNKTMQPANNTECKQK</sequence>
<comment type="caution">
    <text evidence="2">The sequence shown here is derived from an EMBL/GenBank/DDBJ whole genome shotgun (WGS) entry which is preliminary data.</text>
</comment>
<name>A0AAV3XXC9_9GAST</name>
<dbReference type="EMBL" id="BLXT01000184">
    <property type="protein sequence ID" value="GFN74907.1"/>
    <property type="molecule type" value="Genomic_DNA"/>
</dbReference>
<accession>A0AAV3XXC9</accession>
<dbReference type="Proteomes" id="UP000735302">
    <property type="component" value="Unassembled WGS sequence"/>
</dbReference>
<evidence type="ECO:0000256" key="1">
    <source>
        <dbReference type="SAM" id="MobiDB-lite"/>
    </source>
</evidence>
<feature type="region of interest" description="Disordered" evidence="1">
    <location>
        <begin position="76"/>
        <end position="95"/>
    </location>
</feature>
<reference evidence="2 3" key="1">
    <citation type="journal article" date="2021" name="Elife">
        <title>Chloroplast acquisition without the gene transfer in kleptoplastic sea slugs, Plakobranchus ocellatus.</title>
        <authorList>
            <person name="Maeda T."/>
            <person name="Takahashi S."/>
            <person name="Yoshida T."/>
            <person name="Shimamura S."/>
            <person name="Takaki Y."/>
            <person name="Nagai Y."/>
            <person name="Toyoda A."/>
            <person name="Suzuki Y."/>
            <person name="Arimoto A."/>
            <person name="Ishii H."/>
            <person name="Satoh N."/>
            <person name="Nishiyama T."/>
            <person name="Hasebe M."/>
            <person name="Maruyama T."/>
            <person name="Minagawa J."/>
            <person name="Obokata J."/>
            <person name="Shigenobu S."/>
        </authorList>
    </citation>
    <scope>NUCLEOTIDE SEQUENCE [LARGE SCALE GENOMIC DNA]</scope>
</reference>